<dbReference type="SUPFAM" id="SSF90229">
    <property type="entry name" value="CCCH zinc finger"/>
    <property type="match status" value="1"/>
</dbReference>
<proteinExistence type="predicted"/>
<evidence type="ECO:0000313" key="8">
    <source>
        <dbReference type="EMBL" id="KAJ8982215.1"/>
    </source>
</evidence>
<keyword evidence="2 5" id="KW-0863">Zinc-finger</keyword>
<keyword evidence="3 5" id="KW-0862">Zinc</keyword>
<reference evidence="8" key="1">
    <citation type="journal article" date="2023" name="Insect Mol. Biol.">
        <title>Genome sequencing provides insights into the evolution of gene families encoding plant cell wall-degrading enzymes in longhorned beetles.</title>
        <authorList>
            <person name="Shin N.R."/>
            <person name="Okamura Y."/>
            <person name="Kirsch R."/>
            <person name="Pauchet Y."/>
        </authorList>
    </citation>
    <scope>NUCLEOTIDE SEQUENCE</scope>
    <source>
        <strain evidence="8">MMC_N1</strain>
    </source>
</reference>
<feature type="compositionally biased region" description="Basic residues" evidence="6">
    <location>
        <begin position="204"/>
        <end position="220"/>
    </location>
</feature>
<dbReference type="InterPro" id="IPR000571">
    <property type="entry name" value="Znf_CCCH"/>
</dbReference>
<dbReference type="PROSITE" id="PS50103">
    <property type="entry name" value="ZF_C3H1"/>
    <property type="match status" value="1"/>
</dbReference>
<name>A0ABQ9JVL2_9CUCU</name>
<feature type="compositionally biased region" description="Basic and acidic residues" evidence="6">
    <location>
        <begin position="254"/>
        <end position="275"/>
    </location>
</feature>
<comment type="caution">
    <text evidence="8">The sequence shown here is derived from an EMBL/GenBank/DDBJ whole genome shotgun (WGS) entry which is preliminary data.</text>
</comment>
<feature type="zinc finger region" description="C3H1-type" evidence="5">
    <location>
        <begin position="307"/>
        <end position="335"/>
    </location>
</feature>
<dbReference type="InterPro" id="IPR036855">
    <property type="entry name" value="Znf_CCCH_sf"/>
</dbReference>
<feature type="compositionally biased region" description="Basic residues" evidence="6">
    <location>
        <begin position="228"/>
        <end position="253"/>
    </location>
</feature>
<gene>
    <name evidence="8" type="ORF">NQ317_013517</name>
</gene>
<feature type="compositionally biased region" description="Basic and acidic residues" evidence="6">
    <location>
        <begin position="140"/>
        <end position="150"/>
    </location>
</feature>
<evidence type="ECO:0000256" key="1">
    <source>
        <dbReference type="ARBA" id="ARBA00022723"/>
    </source>
</evidence>
<evidence type="ECO:0000256" key="2">
    <source>
        <dbReference type="ARBA" id="ARBA00022771"/>
    </source>
</evidence>
<dbReference type="SMART" id="SM00356">
    <property type="entry name" value="ZnF_C3H1"/>
    <property type="match status" value="1"/>
</dbReference>
<dbReference type="EMBL" id="JAPWTJ010000139">
    <property type="protein sequence ID" value="KAJ8982215.1"/>
    <property type="molecule type" value="Genomic_DNA"/>
</dbReference>
<dbReference type="InterPro" id="IPR002483">
    <property type="entry name" value="PWI_dom"/>
</dbReference>
<protein>
    <recommendedName>
        <fullName evidence="7">C3H1-type domain-containing protein</fullName>
    </recommendedName>
</protein>
<keyword evidence="9" id="KW-1185">Reference proteome</keyword>
<evidence type="ECO:0000256" key="6">
    <source>
        <dbReference type="SAM" id="MobiDB-lite"/>
    </source>
</evidence>
<feature type="domain" description="C3H1-type" evidence="7">
    <location>
        <begin position="307"/>
        <end position="335"/>
    </location>
</feature>
<dbReference type="InterPro" id="IPR045137">
    <property type="entry name" value="RBM26/27"/>
</dbReference>
<feature type="compositionally biased region" description="Basic and acidic residues" evidence="6">
    <location>
        <begin position="172"/>
        <end position="203"/>
    </location>
</feature>
<evidence type="ECO:0000256" key="3">
    <source>
        <dbReference type="ARBA" id="ARBA00022833"/>
    </source>
</evidence>
<organism evidence="8 9">
    <name type="scientific">Molorchus minor</name>
    <dbReference type="NCBI Taxonomy" id="1323400"/>
    <lineage>
        <taxon>Eukaryota</taxon>
        <taxon>Metazoa</taxon>
        <taxon>Ecdysozoa</taxon>
        <taxon>Arthropoda</taxon>
        <taxon>Hexapoda</taxon>
        <taxon>Insecta</taxon>
        <taxon>Pterygota</taxon>
        <taxon>Neoptera</taxon>
        <taxon>Endopterygota</taxon>
        <taxon>Coleoptera</taxon>
        <taxon>Polyphaga</taxon>
        <taxon>Cucujiformia</taxon>
        <taxon>Chrysomeloidea</taxon>
        <taxon>Cerambycidae</taxon>
        <taxon>Lamiinae</taxon>
        <taxon>Monochamini</taxon>
        <taxon>Molorchus</taxon>
    </lineage>
</organism>
<dbReference type="Pfam" id="PF00642">
    <property type="entry name" value="zf-CCCH"/>
    <property type="match status" value="1"/>
</dbReference>
<evidence type="ECO:0000259" key="7">
    <source>
        <dbReference type="PROSITE" id="PS50103"/>
    </source>
</evidence>
<feature type="region of interest" description="Disordered" evidence="6">
    <location>
        <begin position="407"/>
        <end position="426"/>
    </location>
</feature>
<dbReference type="Proteomes" id="UP001162164">
    <property type="component" value="Unassembled WGS sequence"/>
</dbReference>
<dbReference type="Pfam" id="PF01480">
    <property type="entry name" value="PWI"/>
    <property type="match status" value="1"/>
</dbReference>
<dbReference type="PANTHER" id="PTHR14398:SF0">
    <property type="entry name" value="ZINC FINGER PROTEIN SWM"/>
    <property type="match status" value="1"/>
</dbReference>
<sequence>MIVEQIDAFKSWLTAVLKPMCEADPAALAKYVLALIKKDKSEEELRKSMVGQLDVFLEGETQAFVDLVFQTLITKEYINTPVIPNANPPNPNVLKTTPKEIPKESKVIIQPSELPNLNEEVNGGAKKELEIKRDRELRKNPDIVEREDRPPRRKSPRHSPSLRNRSPRSRSRSWDRAKRSRSREKSREREQHRLDREKRERQRVWRNKSPPRRYERRRISRTPSPIRIRSRSRSPRHSHRSRYRRTSGSRSRSRSADKRDRRDSLKDKEKEKESSRPGTPTQDSNHGDMDLRLTNSTQSIQSVVVQQGNKKRCRDFDEKGYCMRGEMCPFDHGVDPVVLEDAALTRVLSYNPNGAPAVVTAGGIPAPVLTAPGHPLIGQRHPAPPDHPYNPQAPQIWRVSRFRGPRPIGMARVPPPRSIPANEYES</sequence>
<evidence type="ECO:0000256" key="5">
    <source>
        <dbReference type="PROSITE-ProRule" id="PRU00723"/>
    </source>
</evidence>
<dbReference type="PANTHER" id="PTHR14398">
    <property type="entry name" value="RNA RECOGNITION RRM/RNP DOMAIN"/>
    <property type="match status" value="1"/>
</dbReference>
<keyword evidence="1 5" id="KW-0479">Metal-binding</keyword>
<keyword evidence="4" id="KW-0694">RNA-binding</keyword>
<feature type="region of interest" description="Disordered" evidence="6">
    <location>
        <begin position="140"/>
        <end position="291"/>
    </location>
</feature>
<evidence type="ECO:0000313" key="9">
    <source>
        <dbReference type="Proteomes" id="UP001162164"/>
    </source>
</evidence>
<evidence type="ECO:0000256" key="4">
    <source>
        <dbReference type="ARBA" id="ARBA00022884"/>
    </source>
</evidence>
<accession>A0ABQ9JVL2</accession>